<evidence type="ECO:0000313" key="2">
    <source>
        <dbReference type="EMBL" id="KAK6618999.1"/>
    </source>
</evidence>
<dbReference type="InterPro" id="IPR006631">
    <property type="entry name" value="DM4_12"/>
</dbReference>
<comment type="caution">
    <text evidence="2">The sequence shown here is derived from an EMBL/GenBank/DDBJ whole genome shotgun (WGS) entry which is preliminary data.</text>
</comment>
<feature type="signal peptide" evidence="1">
    <location>
        <begin position="1"/>
        <end position="18"/>
    </location>
</feature>
<dbReference type="Pfam" id="PF07841">
    <property type="entry name" value="DM4_12"/>
    <property type="match status" value="1"/>
</dbReference>
<dbReference type="SMART" id="SM00718">
    <property type="entry name" value="DM4_12"/>
    <property type="match status" value="1"/>
</dbReference>
<keyword evidence="3" id="KW-1185">Reference proteome</keyword>
<evidence type="ECO:0000313" key="3">
    <source>
        <dbReference type="Proteomes" id="UP001359485"/>
    </source>
</evidence>
<reference evidence="2 3" key="1">
    <citation type="submission" date="2023-09" db="EMBL/GenBank/DDBJ databases">
        <title>Genomes of two closely related lineages of the louse Polyplax serrata with different host specificities.</title>
        <authorList>
            <person name="Martinu J."/>
            <person name="Tarabai H."/>
            <person name="Stefka J."/>
            <person name="Hypsa V."/>
        </authorList>
    </citation>
    <scope>NUCLEOTIDE SEQUENCE [LARGE SCALE GENOMIC DNA]</scope>
    <source>
        <strain evidence="2">98ZLc_SE</strain>
    </source>
</reference>
<accession>A0ABR1AHN0</accession>
<dbReference type="PANTHER" id="PTHR21398">
    <property type="entry name" value="AGAP007094-PA"/>
    <property type="match status" value="1"/>
</dbReference>
<sequence length="190" mass="22004">MKILLGVILVWWLNLVLSIGAENSTLPVEESKVLSRRRRYIVFPKGSSLQLVFCNTYLFRPVVDIFRFGTTVGLAWQLPDDPMIFSQHKKKHQIYKRAVLKKMEAVMDQNGSNGQQCVLKALCESGQRTPSKKDFIVEVLHKIFSFHSNDEDKEEETHEDRIYRKAHNSVNQNCDSLYPECNISIFKSLQ</sequence>
<feature type="chain" id="PRO_5045437606" evidence="1">
    <location>
        <begin position="19"/>
        <end position="190"/>
    </location>
</feature>
<name>A0ABR1AHN0_POLSC</name>
<proteinExistence type="predicted"/>
<dbReference type="Proteomes" id="UP001359485">
    <property type="component" value="Unassembled WGS sequence"/>
</dbReference>
<dbReference type="PANTHER" id="PTHR21398:SF1">
    <property type="entry name" value="FI03705P"/>
    <property type="match status" value="1"/>
</dbReference>
<keyword evidence="1" id="KW-0732">Signal</keyword>
<gene>
    <name evidence="2" type="ORF">RUM44_003381</name>
</gene>
<dbReference type="EMBL" id="JAWJWF010000049">
    <property type="protein sequence ID" value="KAK6618999.1"/>
    <property type="molecule type" value="Genomic_DNA"/>
</dbReference>
<evidence type="ECO:0000256" key="1">
    <source>
        <dbReference type="SAM" id="SignalP"/>
    </source>
</evidence>
<protein>
    <submittedName>
        <fullName evidence="2">Uncharacterized protein</fullName>
    </submittedName>
</protein>
<organism evidence="2 3">
    <name type="scientific">Polyplax serrata</name>
    <name type="common">Common mouse louse</name>
    <dbReference type="NCBI Taxonomy" id="468196"/>
    <lineage>
        <taxon>Eukaryota</taxon>
        <taxon>Metazoa</taxon>
        <taxon>Ecdysozoa</taxon>
        <taxon>Arthropoda</taxon>
        <taxon>Hexapoda</taxon>
        <taxon>Insecta</taxon>
        <taxon>Pterygota</taxon>
        <taxon>Neoptera</taxon>
        <taxon>Paraneoptera</taxon>
        <taxon>Psocodea</taxon>
        <taxon>Troctomorpha</taxon>
        <taxon>Phthiraptera</taxon>
        <taxon>Anoplura</taxon>
        <taxon>Polyplacidae</taxon>
        <taxon>Polyplax</taxon>
    </lineage>
</organism>